<feature type="non-terminal residue" evidence="2">
    <location>
        <position position="729"/>
    </location>
</feature>
<evidence type="ECO:0000256" key="1">
    <source>
        <dbReference type="SAM" id="MobiDB-lite"/>
    </source>
</evidence>
<keyword evidence="3" id="KW-1185">Reference proteome</keyword>
<feature type="region of interest" description="Disordered" evidence="1">
    <location>
        <begin position="84"/>
        <end position="105"/>
    </location>
</feature>
<feature type="region of interest" description="Disordered" evidence="1">
    <location>
        <begin position="406"/>
        <end position="426"/>
    </location>
</feature>
<dbReference type="InterPro" id="IPR011990">
    <property type="entry name" value="TPR-like_helical_dom_sf"/>
</dbReference>
<gene>
    <name evidence="2" type="ORF">JK361_40185</name>
</gene>
<dbReference type="Gene3D" id="1.25.40.10">
    <property type="entry name" value="Tetratricopeptide repeat domain"/>
    <property type="match status" value="2"/>
</dbReference>
<dbReference type="RefSeq" id="WP_201828126.1">
    <property type="nucleotide sequence ID" value="NZ_JAERRH010000054.1"/>
</dbReference>
<accession>A0ABS1PE85</accession>
<feature type="compositionally biased region" description="Basic and acidic residues" evidence="1">
    <location>
        <begin position="93"/>
        <end position="105"/>
    </location>
</feature>
<evidence type="ECO:0008006" key="4">
    <source>
        <dbReference type="Google" id="ProtNLM"/>
    </source>
</evidence>
<dbReference type="InterPro" id="IPR006597">
    <property type="entry name" value="Sel1-like"/>
</dbReference>
<evidence type="ECO:0000313" key="3">
    <source>
        <dbReference type="Proteomes" id="UP000621386"/>
    </source>
</evidence>
<protein>
    <recommendedName>
        <fullName evidence="4">HTH cro/C1-type domain-containing protein</fullName>
    </recommendedName>
</protein>
<organism evidence="2 3">
    <name type="scientific">Streptomyces musisoli</name>
    <dbReference type="NCBI Taxonomy" id="2802280"/>
    <lineage>
        <taxon>Bacteria</taxon>
        <taxon>Bacillati</taxon>
        <taxon>Actinomycetota</taxon>
        <taxon>Actinomycetes</taxon>
        <taxon>Kitasatosporales</taxon>
        <taxon>Streptomycetaceae</taxon>
        <taxon>Streptomyces</taxon>
    </lineage>
</organism>
<reference evidence="2 3" key="1">
    <citation type="submission" date="2021-01" db="EMBL/GenBank/DDBJ databases">
        <title>WGS of actinomycetes isolated from Thailand.</title>
        <authorList>
            <person name="Thawai C."/>
        </authorList>
    </citation>
    <scope>NUCLEOTIDE SEQUENCE [LARGE SCALE GENOMIC DNA]</scope>
    <source>
        <strain evidence="2 3">CH5-8</strain>
    </source>
</reference>
<evidence type="ECO:0000313" key="2">
    <source>
        <dbReference type="EMBL" id="MBL1110688.1"/>
    </source>
</evidence>
<proteinExistence type="predicted"/>
<sequence length="729" mass="78074">MGGESDRREAALTELRKRLEDALAHAKLTKTQLAAGAALSRTTVQAAFKDGGPVPSAATVAALAGKLGLSDEQKRELLQLRRTAAGKTASPVRVRDEGLGKPVEQWDPHDLEVHSAGGPTTTAGAGAREQRALPGYVRRAHDRTLADAVGEAAEGRSGMLVLVGSSSTGKTRACWEAVQPLAAKGWRLWHPYDPTRAEAALADLDRVGPRTVVWLNEAQHYLGHPEAGERIAAALRTLLTHTDRRPVLVLGTLWPEYADTYTALHHPGEPDPHSQVRELLTGRTVNVTVPDVFDEEALKAASALARDGDPFLASALTRARVNGRVTQDLAGAPELVRRYEHGTPPVKALLQAAMDARRLGVGLHLPQAFLIDAATDYLTDDDYEQLTENWAEAAFAALARPVHGKQAPLRRTATRPPRLPAPAAPVAPASGPVFRLADYLEQHGRTTRLALCPPASFWHAAHTHLTDPYELTRLARAADDRQRLQWAHHLFCKLAPHSPDALLGIAAIRSAVGDREGAQTLYRQAAGAGDTRAMIILAQGQDEAGDHEDADFLARRAVEVRAPIVLVFLARARNNAGDHEGAETLAWQAADVGYPEALTDLAQMREQAGNPEGAETLARYAADAGHPRALTGLARMREHAGDPKSAETLYRQAADAGDTRALSGLARMREQAGDPNGTEALCRRAWDAGAPEALTGLARLRELAGDPEGAETLAWQAAAAGDMGAFLDL</sequence>
<dbReference type="SMART" id="SM00671">
    <property type="entry name" value="SEL1"/>
    <property type="match status" value="4"/>
</dbReference>
<name>A0ABS1PE85_9ACTN</name>
<dbReference type="EMBL" id="JAERRH010000054">
    <property type="protein sequence ID" value="MBL1110688.1"/>
    <property type="molecule type" value="Genomic_DNA"/>
</dbReference>
<comment type="caution">
    <text evidence="2">The sequence shown here is derived from an EMBL/GenBank/DDBJ whole genome shotgun (WGS) entry which is preliminary data.</text>
</comment>
<dbReference type="SUPFAM" id="SSF81901">
    <property type="entry name" value="HCP-like"/>
    <property type="match status" value="1"/>
</dbReference>
<dbReference type="Proteomes" id="UP000621386">
    <property type="component" value="Unassembled WGS sequence"/>
</dbReference>
<feature type="compositionally biased region" description="Low complexity" evidence="1">
    <location>
        <begin position="407"/>
        <end position="416"/>
    </location>
</feature>